<dbReference type="GO" id="GO:0004725">
    <property type="term" value="F:protein tyrosine phosphatase activity"/>
    <property type="evidence" value="ECO:0007669"/>
    <property type="project" value="UniProtKB-EC"/>
</dbReference>
<dbReference type="InterPro" id="IPR050438">
    <property type="entry name" value="LMW_PTPase"/>
</dbReference>
<dbReference type="SUPFAM" id="SSF52788">
    <property type="entry name" value="Phosphotyrosine protein phosphatases I"/>
    <property type="match status" value="1"/>
</dbReference>
<dbReference type="AlphaFoldDB" id="A0A382S225"/>
<dbReference type="FunFam" id="3.40.50.2300:FF:000113">
    <property type="entry name" value="Low molecular weight protein-tyrosine-phosphatase"/>
    <property type="match status" value="1"/>
</dbReference>
<name>A0A382S225_9ZZZZ</name>
<keyword evidence="3" id="KW-0378">Hydrolase</keyword>
<evidence type="ECO:0000256" key="2">
    <source>
        <dbReference type="ARBA" id="ARBA00013064"/>
    </source>
</evidence>
<dbReference type="InterPro" id="IPR023485">
    <property type="entry name" value="Ptyr_pPase"/>
</dbReference>
<protein>
    <recommendedName>
        <fullName evidence="2">protein-tyrosine-phosphatase</fullName>
        <ecNumber evidence="2">3.1.3.48</ecNumber>
    </recommendedName>
</protein>
<evidence type="ECO:0000259" key="5">
    <source>
        <dbReference type="SMART" id="SM00226"/>
    </source>
</evidence>
<dbReference type="PANTHER" id="PTHR11717:SF7">
    <property type="entry name" value="LOW MOLECULAR WEIGHT PHOSPHOTYROSINE PROTEIN PHOSPHATASE"/>
    <property type="match status" value="1"/>
</dbReference>
<reference evidence="6" key="1">
    <citation type="submission" date="2018-05" db="EMBL/GenBank/DDBJ databases">
        <authorList>
            <person name="Lanie J.A."/>
            <person name="Ng W.-L."/>
            <person name="Kazmierczak K.M."/>
            <person name="Andrzejewski T.M."/>
            <person name="Davidsen T.M."/>
            <person name="Wayne K.J."/>
            <person name="Tettelin H."/>
            <person name="Glass J.I."/>
            <person name="Rusch D."/>
            <person name="Podicherti R."/>
            <person name="Tsui H.-C.T."/>
            <person name="Winkler M.E."/>
        </authorList>
    </citation>
    <scope>NUCLEOTIDE SEQUENCE</scope>
</reference>
<dbReference type="PRINTS" id="PR00719">
    <property type="entry name" value="LMWPTPASE"/>
</dbReference>
<dbReference type="Gene3D" id="3.40.50.2300">
    <property type="match status" value="1"/>
</dbReference>
<evidence type="ECO:0000256" key="1">
    <source>
        <dbReference type="ARBA" id="ARBA00011063"/>
    </source>
</evidence>
<accession>A0A382S225</accession>
<dbReference type="InterPro" id="IPR036196">
    <property type="entry name" value="Ptyr_pPase_sf"/>
</dbReference>
<dbReference type="EC" id="3.1.3.48" evidence="2"/>
<evidence type="ECO:0000256" key="3">
    <source>
        <dbReference type="ARBA" id="ARBA00022801"/>
    </source>
</evidence>
<evidence type="ECO:0000256" key="4">
    <source>
        <dbReference type="ARBA" id="ARBA00022912"/>
    </source>
</evidence>
<feature type="domain" description="Phosphotyrosine protein phosphatase I" evidence="5">
    <location>
        <begin position="12"/>
        <end position="162"/>
    </location>
</feature>
<sequence>MNKVSNSEREVTGILFICMGNICRSPLAEGIFQHKLSECGLQDQYIVDSAGTGDWHAGDLADPRMRATALRHGIDLKSRARQVNTSDFVRFDMLLAMDRNNYLHLSDMAQDEGQKERVHMMRAFDSDAKKDLDVPDPYFGGDKGFEDVFHMLNRSCERLLNFLENK</sequence>
<dbReference type="Pfam" id="PF01451">
    <property type="entry name" value="LMWPc"/>
    <property type="match status" value="1"/>
</dbReference>
<evidence type="ECO:0000313" key="6">
    <source>
        <dbReference type="EMBL" id="SVD03994.1"/>
    </source>
</evidence>
<keyword evidence="4" id="KW-0904">Protein phosphatase</keyword>
<organism evidence="6">
    <name type="scientific">marine metagenome</name>
    <dbReference type="NCBI Taxonomy" id="408172"/>
    <lineage>
        <taxon>unclassified sequences</taxon>
        <taxon>metagenomes</taxon>
        <taxon>ecological metagenomes</taxon>
    </lineage>
</organism>
<dbReference type="SMART" id="SM00226">
    <property type="entry name" value="LMWPc"/>
    <property type="match status" value="1"/>
</dbReference>
<dbReference type="InterPro" id="IPR017867">
    <property type="entry name" value="Tyr_phospatase_low_mol_wt"/>
</dbReference>
<gene>
    <name evidence="6" type="ORF">METZ01_LOCUS356848</name>
</gene>
<dbReference type="EMBL" id="UINC01125867">
    <property type="protein sequence ID" value="SVD03994.1"/>
    <property type="molecule type" value="Genomic_DNA"/>
</dbReference>
<comment type="similarity">
    <text evidence="1">Belongs to the low molecular weight phosphotyrosine protein phosphatase family.</text>
</comment>
<dbReference type="CDD" id="cd16343">
    <property type="entry name" value="LMWPTP"/>
    <property type="match status" value="1"/>
</dbReference>
<dbReference type="PANTHER" id="PTHR11717">
    <property type="entry name" value="LOW MOLECULAR WEIGHT PROTEIN TYROSINE PHOSPHATASE"/>
    <property type="match status" value="1"/>
</dbReference>
<proteinExistence type="inferred from homology"/>